<keyword evidence="8" id="KW-0238">DNA-binding</keyword>
<organism evidence="8 9">
    <name type="scientific">Reinekea marinisedimentorum</name>
    <dbReference type="NCBI Taxonomy" id="230495"/>
    <lineage>
        <taxon>Bacteria</taxon>
        <taxon>Pseudomonadati</taxon>
        <taxon>Pseudomonadota</taxon>
        <taxon>Gammaproteobacteria</taxon>
        <taxon>Oceanospirillales</taxon>
        <taxon>Saccharospirillaceae</taxon>
        <taxon>Reinekea</taxon>
    </lineage>
</organism>
<dbReference type="Pfam" id="PF02954">
    <property type="entry name" value="HTH_8"/>
    <property type="match status" value="1"/>
</dbReference>
<dbReference type="FunFam" id="3.40.50.300:FF:000006">
    <property type="entry name" value="DNA-binding transcriptional regulator NtrC"/>
    <property type="match status" value="1"/>
</dbReference>
<keyword evidence="5" id="KW-0597">Phosphoprotein</keyword>
<dbReference type="EMBL" id="SLZR01000007">
    <property type="protein sequence ID" value="TCS41068.1"/>
    <property type="molecule type" value="Genomic_DNA"/>
</dbReference>
<sequence>MTYDRFPHFGVLLVDDEPAFIRSLSLALERHLGVNHLYRCTDSREAMAMISKEPIGLVLLDLTMPHVSGKSLLESIVEEYPAIKVIVISGMNQLETAMDCVRKGAYDYFVKTTEQSRMLDGIRRAIRMQEVNLENQEMRRRFFSDQLDRPEVFAEIITQDKGMHAVFQYLESISKSSQPVLIGGESGTGKEAIAKAIHELSERSGPLVSINVAGLDDNVFADSLFGHHRGAFTGAEKSRAGMVEQAGSGTLFLDEIGDLSLASQVKLLRLIQEGEYFPLGADRPKLSRARIVVATHQNLEQLQYEGRFRKDLYYRLKTHQVELPPLRNRKGDIELLLHHFLNEAAEDLGKAKPTFPKELPALLANYGFPGNIRELRALCFEAVSRHQSKVLSMEVFRSVFTQAGELPEEAGTESPALFEQLATLPTIQEASDLLVNEAMRRAGGNQSIASRLLGISQPALSKRIRKSNASADD</sequence>
<dbReference type="SUPFAM" id="SSF52540">
    <property type="entry name" value="P-loop containing nucleoside triphosphate hydrolases"/>
    <property type="match status" value="1"/>
</dbReference>
<dbReference type="AlphaFoldDB" id="A0A4R3I5U5"/>
<dbReference type="GO" id="GO:0005524">
    <property type="term" value="F:ATP binding"/>
    <property type="evidence" value="ECO:0007669"/>
    <property type="project" value="UniProtKB-KW"/>
</dbReference>
<keyword evidence="3" id="KW-0805">Transcription regulation</keyword>
<dbReference type="RefSeq" id="WP_132701514.1">
    <property type="nucleotide sequence ID" value="NZ_SLZR01000007.1"/>
</dbReference>
<dbReference type="Gene3D" id="1.10.10.60">
    <property type="entry name" value="Homeodomain-like"/>
    <property type="match status" value="1"/>
</dbReference>
<dbReference type="Gene3D" id="1.10.8.60">
    <property type="match status" value="1"/>
</dbReference>
<dbReference type="PROSITE" id="PS50045">
    <property type="entry name" value="SIGMA54_INTERACT_4"/>
    <property type="match status" value="1"/>
</dbReference>
<dbReference type="InterPro" id="IPR002078">
    <property type="entry name" value="Sigma_54_int"/>
</dbReference>
<dbReference type="Gene3D" id="3.40.50.2300">
    <property type="match status" value="1"/>
</dbReference>
<dbReference type="Proteomes" id="UP000295793">
    <property type="component" value="Unassembled WGS sequence"/>
</dbReference>
<evidence type="ECO:0000313" key="8">
    <source>
        <dbReference type="EMBL" id="TCS41068.1"/>
    </source>
</evidence>
<dbReference type="Pfam" id="PF25601">
    <property type="entry name" value="AAA_lid_14"/>
    <property type="match status" value="1"/>
</dbReference>
<dbReference type="PANTHER" id="PTHR32071">
    <property type="entry name" value="TRANSCRIPTIONAL REGULATORY PROTEIN"/>
    <property type="match status" value="1"/>
</dbReference>
<dbReference type="InterPro" id="IPR027417">
    <property type="entry name" value="P-loop_NTPase"/>
</dbReference>
<evidence type="ECO:0000313" key="9">
    <source>
        <dbReference type="Proteomes" id="UP000295793"/>
    </source>
</evidence>
<evidence type="ECO:0000256" key="2">
    <source>
        <dbReference type="ARBA" id="ARBA00022840"/>
    </source>
</evidence>
<keyword evidence="1" id="KW-0547">Nucleotide-binding</keyword>
<reference evidence="8 9" key="1">
    <citation type="submission" date="2019-03" db="EMBL/GenBank/DDBJ databases">
        <title>Genomic Encyclopedia of Archaeal and Bacterial Type Strains, Phase II (KMG-II): from individual species to whole genera.</title>
        <authorList>
            <person name="Goeker M."/>
        </authorList>
    </citation>
    <scope>NUCLEOTIDE SEQUENCE [LARGE SCALE GENOMIC DNA]</scope>
    <source>
        <strain evidence="8 9">DSM 15388</strain>
    </source>
</reference>
<dbReference type="InterPro" id="IPR011006">
    <property type="entry name" value="CheY-like_superfamily"/>
</dbReference>
<dbReference type="Pfam" id="PF00158">
    <property type="entry name" value="Sigma54_activat"/>
    <property type="match status" value="1"/>
</dbReference>
<dbReference type="Pfam" id="PF00072">
    <property type="entry name" value="Response_reg"/>
    <property type="match status" value="1"/>
</dbReference>
<feature type="domain" description="Sigma-54 factor interaction" evidence="6">
    <location>
        <begin position="156"/>
        <end position="384"/>
    </location>
</feature>
<name>A0A4R3I5U5_9GAMM</name>
<evidence type="ECO:0000259" key="7">
    <source>
        <dbReference type="PROSITE" id="PS50110"/>
    </source>
</evidence>
<gene>
    <name evidence="8" type="ORF">BCF53_10782</name>
</gene>
<dbReference type="SMART" id="SM00448">
    <property type="entry name" value="REC"/>
    <property type="match status" value="1"/>
</dbReference>
<dbReference type="PANTHER" id="PTHR32071:SF13">
    <property type="entry name" value="RESPONSE REGULATOR HSFA"/>
    <property type="match status" value="1"/>
</dbReference>
<dbReference type="GO" id="GO:0006355">
    <property type="term" value="P:regulation of DNA-templated transcription"/>
    <property type="evidence" value="ECO:0007669"/>
    <property type="project" value="InterPro"/>
</dbReference>
<feature type="domain" description="Response regulatory" evidence="7">
    <location>
        <begin position="10"/>
        <end position="126"/>
    </location>
</feature>
<dbReference type="InterPro" id="IPR025662">
    <property type="entry name" value="Sigma_54_int_dom_ATP-bd_1"/>
</dbReference>
<dbReference type="InterPro" id="IPR002197">
    <property type="entry name" value="HTH_Fis"/>
</dbReference>
<dbReference type="PROSITE" id="PS00675">
    <property type="entry name" value="SIGMA54_INTERACT_1"/>
    <property type="match status" value="1"/>
</dbReference>
<feature type="modified residue" description="4-aspartylphosphate" evidence="5">
    <location>
        <position position="61"/>
    </location>
</feature>
<evidence type="ECO:0000256" key="1">
    <source>
        <dbReference type="ARBA" id="ARBA00022741"/>
    </source>
</evidence>
<evidence type="ECO:0000256" key="4">
    <source>
        <dbReference type="ARBA" id="ARBA00023163"/>
    </source>
</evidence>
<dbReference type="Gene3D" id="3.40.50.300">
    <property type="entry name" value="P-loop containing nucleotide triphosphate hydrolases"/>
    <property type="match status" value="1"/>
</dbReference>
<protein>
    <submittedName>
        <fullName evidence="8">DNA-binding NtrC family response regulator</fullName>
    </submittedName>
</protein>
<proteinExistence type="predicted"/>
<dbReference type="CDD" id="cd00009">
    <property type="entry name" value="AAA"/>
    <property type="match status" value="1"/>
</dbReference>
<keyword evidence="2" id="KW-0067">ATP-binding</keyword>
<evidence type="ECO:0000256" key="5">
    <source>
        <dbReference type="PROSITE-ProRule" id="PRU00169"/>
    </source>
</evidence>
<accession>A0A4R3I5U5</accession>
<keyword evidence="4" id="KW-0804">Transcription</keyword>
<dbReference type="OrthoDB" id="9804019at2"/>
<keyword evidence="9" id="KW-1185">Reference proteome</keyword>
<evidence type="ECO:0000259" key="6">
    <source>
        <dbReference type="PROSITE" id="PS50045"/>
    </source>
</evidence>
<dbReference type="SMART" id="SM00382">
    <property type="entry name" value="AAA"/>
    <property type="match status" value="1"/>
</dbReference>
<dbReference type="InterPro" id="IPR003593">
    <property type="entry name" value="AAA+_ATPase"/>
</dbReference>
<dbReference type="InterPro" id="IPR058031">
    <property type="entry name" value="AAA_lid_NorR"/>
</dbReference>
<evidence type="ECO:0000256" key="3">
    <source>
        <dbReference type="ARBA" id="ARBA00023015"/>
    </source>
</evidence>
<dbReference type="GO" id="GO:0043565">
    <property type="term" value="F:sequence-specific DNA binding"/>
    <property type="evidence" value="ECO:0007669"/>
    <property type="project" value="InterPro"/>
</dbReference>
<dbReference type="GO" id="GO:0000160">
    <property type="term" value="P:phosphorelay signal transduction system"/>
    <property type="evidence" value="ECO:0007669"/>
    <property type="project" value="InterPro"/>
</dbReference>
<dbReference type="PRINTS" id="PR01590">
    <property type="entry name" value="HTHFIS"/>
</dbReference>
<dbReference type="PROSITE" id="PS50110">
    <property type="entry name" value="RESPONSE_REGULATORY"/>
    <property type="match status" value="1"/>
</dbReference>
<comment type="caution">
    <text evidence="8">The sequence shown here is derived from an EMBL/GenBank/DDBJ whole genome shotgun (WGS) entry which is preliminary data.</text>
</comment>
<dbReference type="SUPFAM" id="SSF52172">
    <property type="entry name" value="CheY-like"/>
    <property type="match status" value="1"/>
</dbReference>
<dbReference type="InterPro" id="IPR001789">
    <property type="entry name" value="Sig_transdc_resp-reg_receiver"/>
</dbReference>